<dbReference type="Gene3D" id="2.40.50.140">
    <property type="entry name" value="Nucleic acid-binding proteins"/>
    <property type="match status" value="1"/>
</dbReference>
<dbReference type="PANTHER" id="PTHR32294">
    <property type="entry name" value="DNA POLYMERASE III SUBUNIT ALPHA"/>
    <property type="match status" value="1"/>
</dbReference>
<dbReference type="EMBL" id="DVFJ01000036">
    <property type="protein sequence ID" value="HIQ72449.1"/>
    <property type="molecule type" value="Genomic_DNA"/>
</dbReference>
<dbReference type="SMART" id="SM00479">
    <property type="entry name" value="EXOIII"/>
    <property type="match status" value="1"/>
</dbReference>
<dbReference type="SUPFAM" id="SSF160975">
    <property type="entry name" value="AF1531-like"/>
    <property type="match status" value="1"/>
</dbReference>
<comment type="catalytic activity">
    <reaction evidence="10 11">
        <text>DNA(n) + a 2'-deoxyribonucleoside 5'-triphosphate = DNA(n+1) + diphosphate</text>
        <dbReference type="Rhea" id="RHEA:22508"/>
        <dbReference type="Rhea" id="RHEA-COMP:17339"/>
        <dbReference type="Rhea" id="RHEA-COMP:17340"/>
        <dbReference type="ChEBI" id="CHEBI:33019"/>
        <dbReference type="ChEBI" id="CHEBI:61560"/>
        <dbReference type="ChEBI" id="CHEBI:173112"/>
        <dbReference type="EC" id="2.7.7.7"/>
    </reaction>
</comment>
<dbReference type="SMART" id="SM00481">
    <property type="entry name" value="POLIIIAc"/>
    <property type="match status" value="1"/>
</dbReference>
<keyword evidence="7 11" id="KW-0378">Hydrolase</keyword>
<name>A0A9D0ZB34_9FIRM</name>
<dbReference type="Pfam" id="PF02811">
    <property type="entry name" value="PHP"/>
    <property type="match status" value="1"/>
</dbReference>
<dbReference type="NCBIfam" id="NF001688">
    <property type="entry name" value="PRK00448.1"/>
    <property type="match status" value="1"/>
</dbReference>
<dbReference type="Gene3D" id="1.10.150.870">
    <property type="match status" value="1"/>
</dbReference>
<dbReference type="InterPro" id="IPR006308">
    <property type="entry name" value="Pol_III_a_PolC-type_gram_pos"/>
</dbReference>
<dbReference type="InterPro" id="IPR040982">
    <property type="entry name" value="DNA_pol3_finger"/>
</dbReference>
<dbReference type="Pfam" id="PF07733">
    <property type="entry name" value="DNA_pol3_alpha"/>
    <property type="match status" value="2"/>
</dbReference>
<comment type="subcellular location">
    <subcellularLocation>
        <location evidence="11">Cytoplasm</location>
    </subcellularLocation>
</comment>
<dbReference type="FunFam" id="3.30.420.10:FF:000045">
    <property type="entry name" value="3'-5' exonuclease DinG"/>
    <property type="match status" value="1"/>
</dbReference>
<dbReference type="NCBIfam" id="TIGR00573">
    <property type="entry name" value="dnaq"/>
    <property type="match status" value="1"/>
</dbReference>
<dbReference type="Gene3D" id="3.30.1900.20">
    <property type="match status" value="2"/>
</dbReference>
<dbReference type="Gene3D" id="1.10.150.700">
    <property type="entry name" value="PolC, middle finger domain"/>
    <property type="match status" value="1"/>
</dbReference>
<evidence type="ECO:0000313" key="16">
    <source>
        <dbReference type="Proteomes" id="UP000886887"/>
    </source>
</evidence>
<dbReference type="NCBIfam" id="TIGR01405">
    <property type="entry name" value="polC_Gram_pos"/>
    <property type="match status" value="1"/>
</dbReference>
<keyword evidence="2 11" id="KW-0963">Cytoplasm</keyword>
<comment type="function">
    <text evidence="1 11">Required for replicative DNA synthesis. This DNA polymerase also exhibits 3' to 5' exonuclease activity.</text>
</comment>
<evidence type="ECO:0000256" key="5">
    <source>
        <dbReference type="ARBA" id="ARBA00022705"/>
    </source>
</evidence>
<keyword evidence="5 11" id="KW-0235">DNA replication</keyword>
<dbReference type="Pfam" id="PF11490">
    <property type="entry name" value="DNA_pol3_a_NII"/>
    <property type="match status" value="1"/>
</dbReference>
<dbReference type="GO" id="GO:0003887">
    <property type="term" value="F:DNA-directed DNA polymerase activity"/>
    <property type="evidence" value="ECO:0007669"/>
    <property type="project" value="UniProtKB-UniRule"/>
</dbReference>
<accession>A0A9D0ZB34</accession>
<dbReference type="InterPro" id="IPR029460">
    <property type="entry name" value="DNAPol_HHH"/>
</dbReference>
<dbReference type="GO" id="GO:0008408">
    <property type="term" value="F:3'-5' exonuclease activity"/>
    <property type="evidence" value="ECO:0007669"/>
    <property type="project" value="UniProtKB-UniRule"/>
</dbReference>
<evidence type="ECO:0000256" key="4">
    <source>
        <dbReference type="ARBA" id="ARBA00022695"/>
    </source>
</evidence>
<comment type="caution">
    <text evidence="15">The sequence shown here is derived from an EMBL/GenBank/DDBJ whole genome shotgun (WGS) entry which is preliminary data.</text>
</comment>
<comment type="similarity">
    <text evidence="11">Belongs to the DNA polymerase type-C family. PolC subfamily.</text>
</comment>
<evidence type="ECO:0000256" key="12">
    <source>
        <dbReference type="SAM" id="Coils"/>
    </source>
</evidence>
<protein>
    <recommendedName>
        <fullName evidence="11">DNA polymerase III PolC-type</fullName>
        <shortName evidence="11">PolIII</shortName>
        <ecNumber evidence="11">2.7.7.7</ecNumber>
    </recommendedName>
</protein>
<dbReference type="Proteomes" id="UP000886887">
    <property type="component" value="Unassembled WGS sequence"/>
</dbReference>
<feature type="domain" description="Polymerase/histidinol phosphatase N-terminal" evidence="14">
    <location>
        <begin position="338"/>
        <end position="405"/>
    </location>
</feature>
<dbReference type="InterPro" id="IPR024754">
    <property type="entry name" value="DNA_PolC-like_N_II"/>
</dbReference>
<evidence type="ECO:0000256" key="11">
    <source>
        <dbReference type="HAMAP-Rule" id="MF_00356"/>
    </source>
</evidence>
<dbReference type="GO" id="GO:0005737">
    <property type="term" value="C:cytoplasm"/>
    <property type="evidence" value="ECO:0007669"/>
    <property type="project" value="UniProtKB-SubCell"/>
</dbReference>
<keyword evidence="9 11" id="KW-0239">DNA-directed DNA polymerase</keyword>
<dbReference type="Pfam" id="PF17657">
    <property type="entry name" value="DNA_pol3_finger"/>
    <property type="match status" value="1"/>
</dbReference>
<dbReference type="GO" id="GO:0003677">
    <property type="term" value="F:DNA binding"/>
    <property type="evidence" value="ECO:0007669"/>
    <property type="project" value="UniProtKB-UniRule"/>
</dbReference>
<evidence type="ECO:0000256" key="1">
    <source>
        <dbReference type="ARBA" id="ARBA00003452"/>
    </source>
</evidence>
<dbReference type="GO" id="GO:0006261">
    <property type="term" value="P:DNA-templated DNA replication"/>
    <property type="evidence" value="ECO:0007669"/>
    <property type="project" value="UniProtKB-UniRule"/>
</dbReference>
<dbReference type="PANTHER" id="PTHR32294:SF5">
    <property type="entry name" value="DNA POLYMERASE III POLC-TYPE"/>
    <property type="match status" value="1"/>
</dbReference>
<evidence type="ECO:0000256" key="10">
    <source>
        <dbReference type="ARBA" id="ARBA00049244"/>
    </source>
</evidence>
<dbReference type="Pfam" id="PF00929">
    <property type="entry name" value="RNase_T"/>
    <property type="match status" value="1"/>
</dbReference>
<dbReference type="Gene3D" id="6.10.140.1510">
    <property type="match status" value="1"/>
</dbReference>
<dbReference type="InterPro" id="IPR013520">
    <property type="entry name" value="Ribonucl_H"/>
</dbReference>
<dbReference type="Gene3D" id="3.20.20.140">
    <property type="entry name" value="Metal-dependent hydrolases"/>
    <property type="match status" value="2"/>
</dbReference>
<dbReference type="InterPro" id="IPR006054">
    <property type="entry name" value="DnaQ"/>
</dbReference>
<evidence type="ECO:0000256" key="2">
    <source>
        <dbReference type="ARBA" id="ARBA00022490"/>
    </source>
</evidence>
<dbReference type="InterPro" id="IPR004013">
    <property type="entry name" value="PHP_dom"/>
</dbReference>
<evidence type="ECO:0000256" key="9">
    <source>
        <dbReference type="ARBA" id="ARBA00022932"/>
    </source>
</evidence>
<keyword evidence="4 11" id="KW-0548">Nucleotidyltransferase</keyword>
<dbReference type="InterPro" id="IPR003141">
    <property type="entry name" value="Pol/His_phosphatase_N"/>
</dbReference>
<dbReference type="CDD" id="cd07435">
    <property type="entry name" value="PHP_PolIIIA_POLC"/>
    <property type="match status" value="1"/>
</dbReference>
<evidence type="ECO:0000259" key="14">
    <source>
        <dbReference type="SMART" id="SM00481"/>
    </source>
</evidence>
<dbReference type="SUPFAM" id="SSF53098">
    <property type="entry name" value="Ribonuclease H-like"/>
    <property type="match status" value="1"/>
</dbReference>
<dbReference type="Pfam" id="PF14579">
    <property type="entry name" value="HHH_6"/>
    <property type="match status" value="1"/>
</dbReference>
<feature type="coiled-coil region" evidence="12">
    <location>
        <begin position="158"/>
        <end position="186"/>
    </location>
</feature>
<dbReference type="InterPro" id="IPR036397">
    <property type="entry name" value="RNaseH_sf"/>
</dbReference>
<organism evidence="15 16">
    <name type="scientific">Candidatus Onthenecus intestinigallinarum</name>
    <dbReference type="NCBI Taxonomy" id="2840875"/>
    <lineage>
        <taxon>Bacteria</taxon>
        <taxon>Bacillati</taxon>
        <taxon>Bacillota</taxon>
        <taxon>Clostridia</taxon>
        <taxon>Eubacteriales</taxon>
        <taxon>Candidatus Onthenecus</taxon>
    </lineage>
</organism>
<gene>
    <name evidence="11" type="primary">polC</name>
    <name evidence="15" type="ORF">IAB73_09625</name>
</gene>
<dbReference type="InterPro" id="IPR004805">
    <property type="entry name" value="DnaE2/DnaE/PolC"/>
</dbReference>
<sequence length="1438" mass="159561">MNNASWQGLLGPQLAAVSGHLTLSRAKVSRDGQRLLVCFTSDQLIGEKDFLSVKRALQAGFPECRVSLRITSPQLAEDFRRAPDKYGAVLAGCIGRHSPSLRPWLSQVRWTMRDGALCVVLPIAAALPYFERNDTAAFLSRIVRDVFAIDVPVRLEVSGDQERQIADLLEERRKEEELLAREAAQSVAQQKAEKPKQRPKNVYGRAIADPAVEIRELLEDSGKVVLCGEVLTAETKELKGGEMLLLTFALTDYTGTIQCKAFLRYKNRFRKQEEGKEPTEQEKKAVQDVVDAVKPGEWLLVRGECQFDKFLHETSVMVNDINLHDKPRRVDTAPRKRVELHLHTQMSSMDAVSSASALIGRAAEWGHPAVAVTDHGVVQAYPEAFGAAKKKGIKLIPGVEAYLTDETTVVTDADGRSIDDPIVVLDFETTGLNPRRDRVIEIGAVRIQNGQVVEEFSQMVNPGTSIPAKIVELTGINDSMVRDAPAADTAIPQLLEFIGGAAIAAHNATFDASFLREECKRLGLTFQRPVIDTLEFSRRMYPSLKSHRLGAVCKSLGISLKNAHRAVHDARATAHMLNKMFFAAREKGVEKLSDINGALQGGAIGESYHIILLAESQKGIENINRMVSEAHLHYFHRVPHTPRSLIQKYREGVIVGSACEAGELFRAIVDGKNDTELSRIARFYDYLEIQPIGNNAFMLRNGTAESEEALRDFNRKIVSLGEKLGIPVVATGDVHFMDPKDAIFRAILMAGKGFEDADEQPPLYFKTTDEMLEEFAYLGPEKCEEVVIDNPLKIAARVGDVNLFPRHPEGKETFQPFWPDAADNIRNMSYQQAHEWYGDPLPELVEARIEKELKAIIGYGFATLYNIAEKLVKKSNADGYLVGSRGSVGSSFVAHLVGITEVNALPPHYRCPQCKYVNFDVDKAKYKVGVDLPEMNCPVCGAPLTRDGYEIPFEVFLGFKGDKVPDIDLNFSGVYQPRAHAYIEELFGKSQCFRAGTIGTLAEKTAYGFVSKYCEERGLHVTEAEKNRLVQGCVGVKRTTGQHPAGMVVLPKEYTIYQFTAIQHPADDVNSSVITTHYDFGSMHDVLVKLDVLGHDDPTMIRMLMDLTGIDARTLPLTDPKVISLFSSPEALGVTPEQIHSKTGTYGVPEFGTRFVRQMLEETHPTTMNELLSISGLSHGTDVWIGNAQELIHQGVALADCICTREDIMNGLIAIGVDSKMAFDTMESVRKGKGLKPEMEQAMIERHVPDWFMDSCKKIKYMFPKGHAVAYVTMALRIAWFKVYRPEAYYAAFFTVRADCFDASVLAGSIESIEEHMKQIDAMKDATAKDKDMYTLLELVLEMNYRGIRFAPVDLYKSQAAQFEVVEKGVIRMPFNALPGVGAAAAQGIVDARADGPFISVEEFKERTRLSTSAIDLLRECGCLSGLPETNQVSLFTM</sequence>
<dbReference type="CDD" id="cd06127">
    <property type="entry name" value="DEDDh"/>
    <property type="match status" value="1"/>
</dbReference>
<dbReference type="CDD" id="cd04484">
    <property type="entry name" value="polC_OBF"/>
    <property type="match status" value="1"/>
</dbReference>
<dbReference type="EC" id="2.7.7.7" evidence="11"/>
<keyword evidence="3 11" id="KW-0808">Transferase</keyword>
<keyword evidence="8 11" id="KW-0269">Exonuclease</keyword>
<evidence type="ECO:0000259" key="13">
    <source>
        <dbReference type="SMART" id="SM00479"/>
    </source>
</evidence>
<reference evidence="15" key="2">
    <citation type="journal article" date="2021" name="PeerJ">
        <title>Extensive microbial diversity within the chicken gut microbiome revealed by metagenomics and culture.</title>
        <authorList>
            <person name="Gilroy R."/>
            <person name="Ravi A."/>
            <person name="Getino M."/>
            <person name="Pursley I."/>
            <person name="Horton D.L."/>
            <person name="Alikhan N.F."/>
            <person name="Baker D."/>
            <person name="Gharbi K."/>
            <person name="Hall N."/>
            <person name="Watson M."/>
            <person name="Adriaenssens E.M."/>
            <person name="Foster-Nyarko E."/>
            <person name="Jarju S."/>
            <person name="Secka A."/>
            <person name="Antonio M."/>
            <person name="Oren A."/>
            <person name="Chaudhuri R.R."/>
            <person name="La Ragione R."/>
            <person name="Hildebrand F."/>
            <person name="Pallen M.J."/>
        </authorList>
    </citation>
    <scope>NUCLEOTIDE SEQUENCE</scope>
    <source>
        <strain evidence="15">ChiSxjej2B14-6234</strain>
    </source>
</reference>
<keyword evidence="12" id="KW-0175">Coiled coil</keyword>
<evidence type="ECO:0000256" key="7">
    <source>
        <dbReference type="ARBA" id="ARBA00022801"/>
    </source>
</evidence>
<dbReference type="InterPro" id="IPR012337">
    <property type="entry name" value="RNaseH-like_sf"/>
</dbReference>
<dbReference type="InterPro" id="IPR012340">
    <property type="entry name" value="NA-bd_OB-fold"/>
</dbReference>
<feature type="domain" description="Exonuclease" evidence="13">
    <location>
        <begin position="421"/>
        <end position="582"/>
    </location>
</feature>
<evidence type="ECO:0000313" key="15">
    <source>
        <dbReference type="EMBL" id="HIQ72449.1"/>
    </source>
</evidence>
<reference evidence="15" key="1">
    <citation type="submission" date="2020-10" db="EMBL/GenBank/DDBJ databases">
        <authorList>
            <person name="Gilroy R."/>
        </authorList>
    </citation>
    <scope>NUCLEOTIDE SEQUENCE</scope>
    <source>
        <strain evidence="15">ChiSxjej2B14-6234</strain>
    </source>
</reference>
<dbReference type="InterPro" id="IPR044923">
    <property type="entry name" value="PolC_middle_finger_sf"/>
</dbReference>
<dbReference type="HAMAP" id="MF_00356">
    <property type="entry name" value="DNApol_PolC"/>
    <property type="match status" value="1"/>
</dbReference>
<proteinExistence type="inferred from homology"/>
<evidence type="ECO:0000256" key="3">
    <source>
        <dbReference type="ARBA" id="ARBA00022679"/>
    </source>
</evidence>
<evidence type="ECO:0000256" key="8">
    <source>
        <dbReference type="ARBA" id="ARBA00022839"/>
    </source>
</evidence>
<evidence type="ECO:0000256" key="6">
    <source>
        <dbReference type="ARBA" id="ARBA00022722"/>
    </source>
</evidence>
<dbReference type="InterPro" id="IPR011708">
    <property type="entry name" value="DNA_pol3_alpha_NTPase_dom"/>
</dbReference>
<dbReference type="Gene3D" id="3.30.420.10">
    <property type="entry name" value="Ribonuclease H-like superfamily/Ribonuclease H"/>
    <property type="match status" value="1"/>
</dbReference>
<keyword evidence="6 11" id="KW-0540">Nuclease</keyword>